<keyword evidence="2" id="KW-0547">Nucleotide-binding</keyword>
<evidence type="ECO:0000256" key="4">
    <source>
        <dbReference type="ARBA" id="ARBA00023134"/>
    </source>
</evidence>
<dbReference type="EMBL" id="JAGEUA010000004">
    <property type="protein sequence ID" value="KAL0984975.1"/>
    <property type="molecule type" value="Genomic_DNA"/>
</dbReference>
<proteinExistence type="inferred from homology"/>
<keyword evidence="8" id="KW-1185">Reference proteome</keyword>
<dbReference type="Proteomes" id="UP001557470">
    <property type="component" value="Unassembled WGS sequence"/>
</dbReference>
<evidence type="ECO:0000256" key="3">
    <source>
        <dbReference type="ARBA" id="ARBA00022801"/>
    </source>
</evidence>
<sequence length="560" mass="62761">MTEKLSNKMVEFLLAPWQSSSPVTGLEGRLLAALELYDHFNLDVAVTGGTQEANTRLAKALCGLRDDKEEEEKEEPVDEEASDRDVYHKTKAELEGGLENIQGDNTIQDRTEVSERKEIVDEIVEDDTGNKSHTDNKPMLLHPQFPSIRIWTVPSIASNKHPILHYDVFVVLTSEHRKEDLPSSVMELRDREQPMVLVRAEQELDLVKDRITGPCKTCAWERRRDRLMEIERKRLAAGARVSLVPEDVKQTLLELRDIGETFTTSLPELRKEAFCQFMAEVVKEKRIPNLMRNAKESLLSAGLRVGKVRQQDVDSHGDLFQSMDLTNPPDRLLSALRALDHLRLDLGVLGPTGCGSSSLVNSLLGLKNRDEGASPTGVTETTTHAVGFPHPELPNTWLWDLPGMGRIGDLPPTNTTPKNKSPSQPLTPSPSSFLFDHPCDVYILVSPLRLSLYCIQMLQTLSAQGRPCYVVLSKLDQIDEGAVGEVRRWSEEALGQIGLNTTPFLLSTLQVGDLDFPKLQEVLHGALASHRRSAFARYVVELLKSQVWEENNLADRCKHQ</sequence>
<dbReference type="InterPro" id="IPR030385">
    <property type="entry name" value="G_IRG_dom"/>
</dbReference>
<dbReference type="InterPro" id="IPR027417">
    <property type="entry name" value="P-loop_NTPase"/>
</dbReference>
<dbReference type="Gene3D" id="3.40.50.300">
    <property type="entry name" value="P-loop containing nucleotide triphosphate hydrolases"/>
    <property type="match status" value="1"/>
</dbReference>
<dbReference type="GO" id="GO:0005525">
    <property type="term" value="F:GTP binding"/>
    <property type="evidence" value="ECO:0007669"/>
    <property type="project" value="UniProtKB-KW"/>
</dbReference>
<evidence type="ECO:0000313" key="8">
    <source>
        <dbReference type="Proteomes" id="UP001557470"/>
    </source>
</evidence>
<dbReference type="InterPro" id="IPR051515">
    <property type="entry name" value="IRG"/>
</dbReference>
<dbReference type="InterPro" id="IPR007743">
    <property type="entry name" value="Immunity-related_GTPase-like"/>
</dbReference>
<evidence type="ECO:0000256" key="2">
    <source>
        <dbReference type="ARBA" id="ARBA00022741"/>
    </source>
</evidence>
<feature type="domain" description="IRG-type G" evidence="6">
    <location>
        <begin position="342"/>
        <end position="526"/>
    </location>
</feature>
<dbReference type="SUPFAM" id="SSF52540">
    <property type="entry name" value="P-loop containing nucleoside triphosphate hydrolases"/>
    <property type="match status" value="1"/>
</dbReference>
<keyword evidence="4" id="KW-0342">GTP-binding</keyword>
<organism evidence="7 8">
    <name type="scientific">Umbra pygmaea</name>
    <name type="common">Eastern mudminnow</name>
    <dbReference type="NCBI Taxonomy" id="75934"/>
    <lineage>
        <taxon>Eukaryota</taxon>
        <taxon>Metazoa</taxon>
        <taxon>Chordata</taxon>
        <taxon>Craniata</taxon>
        <taxon>Vertebrata</taxon>
        <taxon>Euteleostomi</taxon>
        <taxon>Actinopterygii</taxon>
        <taxon>Neopterygii</taxon>
        <taxon>Teleostei</taxon>
        <taxon>Protacanthopterygii</taxon>
        <taxon>Esociformes</taxon>
        <taxon>Umbridae</taxon>
        <taxon>Umbra</taxon>
    </lineage>
</organism>
<dbReference type="PANTHER" id="PTHR32341:SF10">
    <property type="entry name" value="INTERFERON-INDUCIBLE GTPASE 5"/>
    <property type="match status" value="1"/>
</dbReference>
<dbReference type="GO" id="GO:0016787">
    <property type="term" value="F:hydrolase activity"/>
    <property type="evidence" value="ECO:0007669"/>
    <property type="project" value="UniProtKB-KW"/>
</dbReference>
<dbReference type="PROSITE" id="PS51716">
    <property type="entry name" value="G_IRG"/>
    <property type="match status" value="1"/>
</dbReference>
<accession>A0ABD0WX08</accession>
<comment type="similarity">
    <text evidence="1">Belongs to the TRAFAC class dynamin-like GTPase superfamily. IRG family.</text>
</comment>
<keyword evidence="3" id="KW-0378">Hydrolase</keyword>
<evidence type="ECO:0000256" key="1">
    <source>
        <dbReference type="ARBA" id="ARBA00005429"/>
    </source>
</evidence>
<comment type="caution">
    <text evidence="7">The sequence shown here is derived from an EMBL/GenBank/DDBJ whole genome shotgun (WGS) entry which is preliminary data.</text>
</comment>
<dbReference type="AlphaFoldDB" id="A0ABD0WX08"/>
<gene>
    <name evidence="7" type="ORF">UPYG_G00151320</name>
</gene>
<dbReference type="Pfam" id="PF05049">
    <property type="entry name" value="IIGP"/>
    <property type="match status" value="1"/>
</dbReference>
<evidence type="ECO:0000256" key="5">
    <source>
        <dbReference type="SAM" id="MobiDB-lite"/>
    </source>
</evidence>
<feature type="region of interest" description="Disordered" evidence="5">
    <location>
        <begin position="408"/>
        <end position="429"/>
    </location>
</feature>
<feature type="compositionally biased region" description="Low complexity" evidence="5">
    <location>
        <begin position="411"/>
        <end position="429"/>
    </location>
</feature>
<reference evidence="7 8" key="1">
    <citation type="submission" date="2024-06" db="EMBL/GenBank/DDBJ databases">
        <authorList>
            <person name="Pan Q."/>
            <person name="Wen M."/>
            <person name="Jouanno E."/>
            <person name="Zahm M."/>
            <person name="Klopp C."/>
            <person name="Cabau C."/>
            <person name="Louis A."/>
            <person name="Berthelot C."/>
            <person name="Parey E."/>
            <person name="Roest Crollius H."/>
            <person name="Montfort J."/>
            <person name="Robinson-Rechavi M."/>
            <person name="Bouchez O."/>
            <person name="Lampietro C."/>
            <person name="Lopez Roques C."/>
            <person name="Donnadieu C."/>
            <person name="Postlethwait J."/>
            <person name="Bobe J."/>
            <person name="Verreycken H."/>
            <person name="Guiguen Y."/>
        </authorList>
    </citation>
    <scope>NUCLEOTIDE SEQUENCE [LARGE SCALE GENOMIC DNA]</scope>
    <source>
        <strain evidence="7">Up_M1</strain>
        <tissue evidence="7">Testis</tissue>
    </source>
</reference>
<evidence type="ECO:0000259" key="6">
    <source>
        <dbReference type="PROSITE" id="PS51716"/>
    </source>
</evidence>
<name>A0ABD0WX08_UMBPY</name>
<dbReference type="PANTHER" id="PTHR32341">
    <property type="entry name" value="INTERFERON-INDUCIBLE GTPASE"/>
    <property type="match status" value="1"/>
</dbReference>
<evidence type="ECO:0000313" key="7">
    <source>
        <dbReference type="EMBL" id="KAL0984975.1"/>
    </source>
</evidence>
<protein>
    <recommendedName>
        <fullName evidence="6">IRG-type G domain-containing protein</fullName>
    </recommendedName>
</protein>